<accession>D7EJJ2</accession>
<sequence>MIASLLEYLNTKERDHRGPFVSLNDVQDIKNSGAETLKVSLRTVNTITRMVKTEGPPKPPKRVPLRKRPVTDISDPEKCDIQECLYEWWRTRALMPAASRPSDQNQNFMSSETMGVKVGYAHWQLESIGEGGLCTPGEMKRNDQ</sequence>
<evidence type="ECO:0000313" key="2">
    <source>
        <dbReference type="EMBL" id="EFA12755.1"/>
    </source>
</evidence>
<name>D7EJJ2_TRICA</name>
<evidence type="ECO:0000256" key="1">
    <source>
        <dbReference type="SAM" id="MobiDB-lite"/>
    </source>
</evidence>
<reference evidence="2 3" key="2">
    <citation type="journal article" date="2010" name="Nucleic Acids Res.">
        <title>BeetleBase in 2010: revisions to provide comprehensive genomic information for Tribolium castaneum.</title>
        <authorList>
            <person name="Kim H.S."/>
            <person name="Murphy T."/>
            <person name="Xia J."/>
            <person name="Caragea D."/>
            <person name="Park Y."/>
            <person name="Beeman R.W."/>
            <person name="Lorenzen M.D."/>
            <person name="Butcher S."/>
            <person name="Manak J.R."/>
            <person name="Brown S.J."/>
        </authorList>
    </citation>
    <scope>NUCLEOTIDE SEQUENCE [LARGE SCALE GENOMIC DNA]</scope>
    <source>
        <strain evidence="2 3">Georgia GA2</strain>
    </source>
</reference>
<feature type="region of interest" description="Disordered" evidence="1">
    <location>
        <begin position="51"/>
        <end position="72"/>
    </location>
</feature>
<organism evidence="2 3">
    <name type="scientific">Tribolium castaneum</name>
    <name type="common">Red flour beetle</name>
    <dbReference type="NCBI Taxonomy" id="7070"/>
    <lineage>
        <taxon>Eukaryota</taxon>
        <taxon>Metazoa</taxon>
        <taxon>Ecdysozoa</taxon>
        <taxon>Arthropoda</taxon>
        <taxon>Hexapoda</taxon>
        <taxon>Insecta</taxon>
        <taxon>Pterygota</taxon>
        <taxon>Neoptera</taxon>
        <taxon>Endopterygota</taxon>
        <taxon>Coleoptera</taxon>
        <taxon>Polyphaga</taxon>
        <taxon>Cucujiformia</taxon>
        <taxon>Tenebrionidae</taxon>
        <taxon>Tenebrionidae incertae sedis</taxon>
        <taxon>Tribolium</taxon>
    </lineage>
</organism>
<keyword evidence="3" id="KW-1185">Reference proteome</keyword>
<evidence type="ECO:0000313" key="3">
    <source>
        <dbReference type="Proteomes" id="UP000007266"/>
    </source>
</evidence>
<protein>
    <submittedName>
        <fullName evidence="2">Uncharacterized protein</fullName>
    </submittedName>
</protein>
<dbReference type="InParanoid" id="D7EJJ2"/>
<dbReference type="AlphaFoldDB" id="D7EJJ2"/>
<gene>
    <name evidence="2" type="primary">GLEAN_10282</name>
    <name evidence="2" type="ORF">TcasGA2_TC010282</name>
</gene>
<proteinExistence type="predicted"/>
<dbReference type="HOGENOM" id="CLU_1798938_0_0_1"/>
<feature type="compositionally biased region" description="Basic residues" evidence="1">
    <location>
        <begin position="59"/>
        <end position="68"/>
    </location>
</feature>
<dbReference type="Proteomes" id="UP000007266">
    <property type="component" value="Unassembled WGS sequence"/>
</dbReference>
<dbReference type="EMBL" id="KQ972226">
    <property type="protein sequence ID" value="EFA12755.1"/>
    <property type="molecule type" value="Genomic_DNA"/>
</dbReference>
<reference evidence="2 3" key="1">
    <citation type="journal article" date="2008" name="Nature">
        <title>The genome of the model beetle and pest Tribolium castaneum.</title>
        <authorList>
            <consortium name="Tribolium Genome Sequencing Consortium"/>
            <person name="Richards S."/>
            <person name="Gibbs R.A."/>
            <person name="Weinstock G.M."/>
            <person name="Brown S.J."/>
            <person name="Denell R."/>
            <person name="Beeman R.W."/>
            <person name="Gibbs R."/>
            <person name="Beeman R.W."/>
            <person name="Brown S.J."/>
            <person name="Bucher G."/>
            <person name="Friedrich M."/>
            <person name="Grimmelikhuijzen C.J."/>
            <person name="Klingler M."/>
            <person name="Lorenzen M."/>
            <person name="Richards S."/>
            <person name="Roth S."/>
            <person name="Schroder R."/>
            <person name="Tautz D."/>
            <person name="Zdobnov E.M."/>
            <person name="Muzny D."/>
            <person name="Gibbs R.A."/>
            <person name="Weinstock G.M."/>
            <person name="Attaway T."/>
            <person name="Bell S."/>
            <person name="Buhay C.J."/>
            <person name="Chandrabose M.N."/>
            <person name="Chavez D."/>
            <person name="Clerk-Blankenburg K.P."/>
            <person name="Cree A."/>
            <person name="Dao M."/>
            <person name="Davis C."/>
            <person name="Chacko J."/>
            <person name="Dinh H."/>
            <person name="Dugan-Rocha S."/>
            <person name="Fowler G."/>
            <person name="Garner T.T."/>
            <person name="Garnes J."/>
            <person name="Gnirke A."/>
            <person name="Hawes A."/>
            <person name="Hernandez J."/>
            <person name="Hines S."/>
            <person name="Holder M."/>
            <person name="Hume J."/>
            <person name="Jhangiani S.N."/>
            <person name="Joshi V."/>
            <person name="Khan Z.M."/>
            <person name="Jackson L."/>
            <person name="Kovar C."/>
            <person name="Kowis A."/>
            <person name="Lee S."/>
            <person name="Lewis L.R."/>
            <person name="Margolis J."/>
            <person name="Morgan M."/>
            <person name="Nazareth L.V."/>
            <person name="Nguyen N."/>
            <person name="Okwuonu G."/>
            <person name="Parker D."/>
            <person name="Richards S."/>
            <person name="Ruiz S.J."/>
            <person name="Santibanez J."/>
            <person name="Savard J."/>
            <person name="Scherer S.E."/>
            <person name="Schneider B."/>
            <person name="Sodergren E."/>
            <person name="Tautz D."/>
            <person name="Vattahil S."/>
            <person name="Villasana D."/>
            <person name="White C.S."/>
            <person name="Wright R."/>
            <person name="Park Y."/>
            <person name="Beeman R.W."/>
            <person name="Lord J."/>
            <person name="Oppert B."/>
            <person name="Lorenzen M."/>
            <person name="Brown S."/>
            <person name="Wang L."/>
            <person name="Savard J."/>
            <person name="Tautz D."/>
            <person name="Richards S."/>
            <person name="Weinstock G."/>
            <person name="Gibbs R.A."/>
            <person name="Liu Y."/>
            <person name="Worley K."/>
            <person name="Weinstock G."/>
            <person name="Elsik C.G."/>
            <person name="Reese J.T."/>
            <person name="Elhaik E."/>
            <person name="Landan G."/>
            <person name="Graur D."/>
            <person name="Arensburger P."/>
            <person name="Atkinson P."/>
            <person name="Beeman R.W."/>
            <person name="Beidler J."/>
            <person name="Brown S.J."/>
            <person name="Demuth J.P."/>
            <person name="Drury D.W."/>
            <person name="Du Y.Z."/>
            <person name="Fujiwara H."/>
            <person name="Lorenzen M."/>
            <person name="Maselli V."/>
            <person name="Osanai M."/>
            <person name="Park Y."/>
            <person name="Robertson H.M."/>
            <person name="Tu Z."/>
            <person name="Wang J.J."/>
            <person name="Wang S."/>
            <person name="Richards S."/>
            <person name="Song H."/>
            <person name="Zhang L."/>
            <person name="Sodergren E."/>
            <person name="Werner D."/>
            <person name="Stanke M."/>
            <person name="Morgenstern B."/>
            <person name="Solovyev V."/>
            <person name="Kosarev P."/>
            <person name="Brown G."/>
            <person name="Chen H.C."/>
            <person name="Ermolaeva O."/>
            <person name="Hlavina W."/>
            <person name="Kapustin Y."/>
            <person name="Kiryutin B."/>
            <person name="Kitts P."/>
            <person name="Maglott D."/>
            <person name="Pruitt K."/>
            <person name="Sapojnikov V."/>
            <person name="Souvorov A."/>
            <person name="Mackey A.J."/>
            <person name="Waterhouse R.M."/>
            <person name="Wyder S."/>
            <person name="Zdobnov E.M."/>
            <person name="Zdobnov E.M."/>
            <person name="Wyder S."/>
            <person name="Kriventseva E.V."/>
            <person name="Kadowaki T."/>
            <person name="Bork P."/>
            <person name="Aranda M."/>
            <person name="Bao R."/>
            <person name="Beermann A."/>
            <person name="Berns N."/>
            <person name="Bolognesi R."/>
            <person name="Bonneton F."/>
            <person name="Bopp D."/>
            <person name="Brown S.J."/>
            <person name="Bucher G."/>
            <person name="Butts T."/>
            <person name="Chaumot A."/>
            <person name="Denell R.E."/>
            <person name="Ferrier D.E."/>
            <person name="Friedrich M."/>
            <person name="Gordon C.M."/>
            <person name="Jindra M."/>
            <person name="Klingler M."/>
            <person name="Lan Q."/>
            <person name="Lattorff H.M."/>
            <person name="Laudet V."/>
            <person name="von Levetsow C."/>
            <person name="Liu Z."/>
            <person name="Lutz R."/>
            <person name="Lynch J.A."/>
            <person name="da Fonseca R.N."/>
            <person name="Posnien N."/>
            <person name="Reuter R."/>
            <person name="Roth S."/>
            <person name="Savard J."/>
            <person name="Schinko J.B."/>
            <person name="Schmitt C."/>
            <person name="Schoppmeier M."/>
            <person name="Schroder R."/>
            <person name="Shippy T.D."/>
            <person name="Simonnet F."/>
            <person name="Marques-Souza H."/>
            <person name="Tautz D."/>
            <person name="Tomoyasu Y."/>
            <person name="Trauner J."/>
            <person name="Van der Zee M."/>
            <person name="Vervoort M."/>
            <person name="Wittkopp N."/>
            <person name="Wimmer E.A."/>
            <person name="Yang X."/>
            <person name="Jones A.K."/>
            <person name="Sattelle D.B."/>
            <person name="Ebert P.R."/>
            <person name="Nelson D."/>
            <person name="Scott J.G."/>
            <person name="Beeman R.W."/>
            <person name="Muthukrishnan S."/>
            <person name="Kramer K.J."/>
            <person name="Arakane Y."/>
            <person name="Beeman R.W."/>
            <person name="Zhu Q."/>
            <person name="Hogenkamp D."/>
            <person name="Dixit R."/>
            <person name="Oppert B."/>
            <person name="Jiang H."/>
            <person name="Zou Z."/>
            <person name="Marshall J."/>
            <person name="Elpidina E."/>
            <person name="Vinokurov K."/>
            <person name="Oppert C."/>
            <person name="Zou Z."/>
            <person name="Evans J."/>
            <person name="Lu Z."/>
            <person name="Zhao P."/>
            <person name="Sumathipala N."/>
            <person name="Altincicek B."/>
            <person name="Vilcinskas A."/>
            <person name="Williams M."/>
            <person name="Hultmark D."/>
            <person name="Hetru C."/>
            <person name="Jiang H."/>
            <person name="Grimmelikhuijzen C.J."/>
            <person name="Hauser F."/>
            <person name="Cazzamali G."/>
            <person name="Williamson M."/>
            <person name="Park Y."/>
            <person name="Li B."/>
            <person name="Tanaka Y."/>
            <person name="Predel R."/>
            <person name="Neupert S."/>
            <person name="Schachtner J."/>
            <person name="Verleyen P."/>
            <person name="Raible F."/>
            <person name="Bork P."/>
            <person name="Friedrich M."/>
            <person name="Walden K.K."/>
            <person name="Robertson H.M."/>
            <person name="Angeli S."/>
            <person name="Foret S."/>
            <person name="Bucher G."/>
            <person name="Schuetz S."/>
            <person name="Maleszka R."/>
            <person name="Wimmer E.A."/>
            <person name="Beeman R.W."/>
            <person name="Lorenzen M."/>
            <person name="Tomoyasu Y."/>
            <person name="Miller S.C."/>
            <person name="Grossmann D."/>
            <person name="Bucher G."/>
        </authorList>
    </citation>
    <scope>NUCLEOTIDE SEQUENCE [LARGE SCALE GENOMIC DNA]</scope>
    <source>
        <strain evidence="2 3">Georgia GA2</strain>
    </source>
</reference>